<evidence type="ECO:0000256" key="1">
    <source>
        <dbReference type="SAM" id="MobiDB-lite"/>
    </source>
</evidence>
<dbReference type="GO" id="GO:0003677">
    <property type="term" value="F:DNA binding"/>
    <property type="evidence" value="ECO:0007669"/>
    <property type="project" value="InterPro"/>
</dbReference>
<feature type="region of interest" description="Disordered" evidence="1">
    <location>
        <begin position="1"/>
        <end position="32"/>
    </location>
</feature>
<dbReference type="InterPro" id="IPR018330">
    <property type="entry name" value="RecT_fam"/>
</dbReference>
<feature type="compositionally biased region" description="Basic residues" evidence="1">
    <location>
        <begin position="1"/>
        <end position="13"/>
    </location>
</feature>
<feature type="compositionally biased region" description="Low complexity" evidence="1">
    <location>
        <begin position="23"/>
        <end position="32"/>
    </location>
</feature>
<feature type="region of interest" description="Disordered" evidence="1">
    <location>
        <begin position="274"/>
        <end position="316"/>
    </location>
</feature>
<dbReference type="GO" id="GO:0006259">
    <property type="term" value="P:DNA metabolic process"/>
    <property type="evidence" value="ECO:0007669"/>
    <property type="project" value="InterPro"/>
</dbReference>
<gene>
    <name evidence="2" type="ORF">LKD40_00300</name>
</gene>
<protein>
    <submittedName>
        <fullName evidence="2">Recombinase RecT</fullName>
    </submittedName>
</protein>
<dbReference type="NCBIfam" id="TIGR00616">
    <property type="entry name" value="rect"/>
    <property type="match status" value="1"/>
</dbReference>
<keyword evidence="3" id="KW-1185">Reference proteome</keyword>
<dbReference type="InterPro" id="IPR004590">
    <property type="entry name" value="ssDNA_annealing_RecT"/>
</dbReference>
<evidence type="ECO:0000313" key="2">
    <source>
        <dbReference type="EMBL" id="MCC2226263.1"/>
    </source>
</evidence>
<accession>A0AAW4VYK0</accession>
<dbReference type="EMBL" id="JAJEQQ010000001">
    <property type="protein sequence ID" value="MCC2226263.1"/>
    <property type="molecule type" value="Genomic_DNA"/>
</dbReference>
<dbReference type="AlphaFoldDB" id="A0AAW4VYK0"/>
<comment type="caution">
    <text evidence="2">The sequence shown here is derived from an EMBL/GenBank/DDBJ whole genome shotgun (WGS) entry which is preliminary data.</text>
</comment>
<evidence type="ECO:0000313" key="3">
    <source>
        <dbReference type="Proteomes" id="UP001198612"/>
    </source>
</evidence>
<dbReference type="Pfam" id="PF03837">
    <property type="entry name" value="RecT"/>
    <property type="match status" value="1"/>
</dbReference>
<reference evidence="2 3" key="1">
    <citation type="submission" date="2021-10" db="EMBL/GenBank/DDBJ databases">
        <title>Anaerobic single-cell dispensing facilitates the cultivation of human gut bacteria.</title>
        <authorList>
            <person name="Afrizal A."/>
        </authorList>
    </citation>
    <scope>NUCLEOTIDE SEQUENCE [LARGE SCALE GENOMIC DNA]</scope>
    <source>
        <strain evidence="2 3">CLA-AA-H217</strain>
    </source>
</reference>
<proteinExistence type="predicted"/>
<organism evidence="2 3">
    <name type="scientific">Blautia fusiformis</name>
    <dbReference type="NCBI Taxonomy" id="2881264"/>
    <lineage>
        <taxon>Bacteria</taxon>
        <taxon>Bacillati</taxon>
        <taxon>Bacillota</taxon>
        <taxon>Clostridia</taxon>
        <taxon>Lachnospirales</taxon>
        <taxon>Lachnospiraceae</taxon>
        <taxon>Blautia</taxon>
    </lineage>
</organism>
<dbReference type="Proteomes" id="UP001198612">
    <property type="component" value="Unassembled WGS sequence"/>
</dbReference>
<name>A0AAW4VYK0_9FIRM</name>
<feature type="compositionally biased region" description="Acidic residues" evidence="1">
    <location>
        <begin position="296"/>
        <end position="316"/>
    </location>
</feature>
<sequence length="316" mass="35934">MENHSKQQRRRKNRMEDQTGMRPAAPQAAPAVPVVKQVKELLSQDKIKEKFGEVLGQKAPQFMASITNTVSGSAQLKKCPANSIIGAAFVAATYDLPIDSNLGFAAIVPYNESVWNPKKKDWEKVPKAQFQMMYKGFIQLAIRSGYYERMNYAVVYKDELESYNPITGEIKFVEDFSNCKQRDAGDEANVAGYYAWFRLKTGYSQELYMSKKAVDNHARKYSQAYRYDLNKGKKSSKWTTDFEAMALKTVIKLLLSKWGILSVDMQRAIQDDQKTYDEEGNGTYGDNKPDSVPELEAQDPFEVVEEEPEDVDIDAM</sequence>